<name>A0A9Q0KPK3_9MAGN</name>
<dbReference type="Proteomes" id="UP001141806">
    <property type="component" value="Unassembled WGS sequence"/>
</dbReference>
<accession>A0A9Q0KPK3</accession>
<dbReference type="EMBL" id="JAMYWD010000004">
    <property type="protein sequence ID" value="KAJ4973989.1"/>
    <property type="molecule type" value="Genomic_DNA"/>
</dbReference>
<dbReference type="AlphaFoldDB" id="A0A9Q0KPK3"/>
<gene>
    <name evidence="2" type="ORF">NE237_007163</name>
</gene>
<evidence type="ECO:0000313" key="2">
    <source>
        <dbReference type="EMBL" id="KAJ4973989.1"/>
    </source>
</evidence>
<proteinExistence type="predicted"/>
<sequence length="153" mass="18056">MRQRHDESIRAFVSRFSQEVLEIKGVEDHVAMTTLQLVITNPKLLFSVNKKEPTSYEDLLARCEKFAATNEALQFHQLYHQTEAGPSDKSKQTAQYKDLEREREGKKARRNVEENHFRRDDPIRETHKHFNHYTPLTRPITEILTLIQGDRKL</sequence>
<feature type="compositionally biased region" description="Basic and acidic residues" evidence="1">
    <location>
        <begin position="86"/>
        <end position="121"/>
    </location>
</feature>
<dbReference type="OrthoDB" id="1749987at2759"/>
<protein>
    <recommendedName>
        <fullName evidence="4">Retrotransposon gag domain-containing protein</fullName>
    </recommendedName>
</protein>
<feature type="region of interest" description="Disordered" evidence="1">
    <location>
        <begin position="80"/>
        <end position="121"/>
    </location>
</feature>
<evidence type="ECO:0000256" key="1">
    <source>
        <dbReference type="SAM" id="MobiDB-lite"/>
    </source>
</evidence>
<organism evidence="2 3">
    <name type="scientific">Protea cynaroides</name>
    <dbReference type="NCBI Taxonomy" id="273540"/>
    <lineage>
        <taxon>Eukaryota</taxon>
        <taxon>Viridiplantae</taxon>
        <taxon>Streptophyta</taxon>
        <taxon>Embryophyta</taxon>
        <taxon>Tracheophyta</taxon>
        <taxon>Spermatophyta</taxon>
        <taxon>Magnoliopsida</taxon>
        <taxon>Proteales</taxon>
        <taxon>Proteaceae</taxon>
        <taxon>Protea</taxon>
    </lineage>
</organism>
<reference evidence="2" key="1">
    <citation type="journal article" date="2023" name="Plant J.">
        <title>The genome of the king protea, Protea cynaroides.</title>
        <authorList>
            <person name="Chang J."/>
            <person name="Duong T.A."/>
            <person name="Schoeman C."/>
            <person name="Ma X."/>
            <person name="Roodt D."/>
            <person name="Barker N."/>
            <person name="Li Z."/>
            <person name="Van de Peer Y."/>
            <person name="Mizrachi E."/>
        </authorList>
    </citation>
    <scope>NUCLEOTIDE SEQUENCE</scope>
    <source>
        <tissue evidence="2">Young leaves</tissue>
    </source>
</reference>
<keyword evidence="3" id="KW-1185">Reference proteome</keyword>
<comment type="caution">
    <text evidence="2">The sequence shown here is derived from an EMBL/GenBank/DDBJ whole genome shotgun (WGS) entry which is preliminary data.</text>
</comment>
<evidence type="ECO:0000313" key="3">
    <source>
        <dbReference type="Proteomes" id="UP001141806"/>
    </source>
</evidence>
<evidence type="ECO:0008006" key="4">
    <source>
        <dbReference type="Google" id="ProtNLM"/>
    </source>
</evidence>